<organism evidence="1 2">
    <name type="scientific">Eumeta variegata</name>
    <name type="common">Bagworm moth</name>
    <name type="synonym">Eumeta japonica</name>
    <dbReference type="NCBI Taxonomy" id="151549"/>
    <lineage>
        <taxon>Eukaryota</taxon>
        <taxon>Metazoa</taxon>
        <taxon>Ecdysozoa</taxon>
        <taxon>Arthropoda</taxon>
        <taxon>Hexapoda</taxon>
        <taxon>Insecta</taxon>
        <taxon>Pterygota</taxon>
        <taxon>Neoptera</taxon>
        <taxon>Endopterygota</taxon>
        <taxon>Lepidoptera</taxon>
        <taxon>Glossata</taxon>
        <taxon>Ditrysia</taxon>
        <taxon>Tineoidea</taxon>
        <taxon>Psychidae</taxon>
        <taxon>Oiketicinae</taxon>
        <taxon>Eumeta</taxon>
    </lineage>
</organism>
<protein>
    <submittedName>
        <fullName evidence="1">Uncharacterized protein</fullName>
    </submittedName>
</protein>
<gene>
    <name evidence="1" type="ORF">EVAR_98141_1</name>
</gene>
<comment type="caution">
    <text evidence="1">The sequence shown here is derived from an EMBL/GenBank/DDBJ whole genome shotgun (WGS) entry which is preliminary data.</text>
</comment>
<dbReference type="EMBL" id="BGZK01000931">
    <property type="protein sequence ID" value="GBP65520.1"/>
    <property type="molecule type" value="Genomic_DNA"/>
</dbReference>
<name>A0A4C1XQT3_EUMVA</name>
<sequence length="95" mass="10936">MRMEAMVVMYIAGRRLAETAVRAGAAGREFTHRERGREGRTRQINIQRHEVAAAKRFDRGGSAVRPEPRARTHDTVSLRQPCENIQDNIQMLHRE</sequence>
<proteinExistence type="predicted"/>
<evidence type="ECO:0000313" key="2">
    <source>
        <dbReference type="Proteomes" id="UP000299102"/>
    </source>
</evidence>
<evidence type="ECO:0000313" key="1">
    <source>
        <dbReference type="EMBL" id="GBP65520.1"/>
    </source>
</evidence>
<dbReference type="Proteomes" id="UP000299102">
    <property type="component" value="Unassembled WGS sequence"/>
</dbReference>
<accession>A0A4C1XQT3</accession>
<reference evidence="1 2" key="1">
    <citation type="journal article" date="2019" name="Commun. Biol.">
        <title>The bagworm genome reveals a unique fibroin gene that provides high tensile strength.</title>
        <authorList>
            <person name="Kono N."/>
            <person name="Nakamura H."/>
            <person name="Ohtoshi R."/>
            <person name="Tomita M."/>
            <person name="Numata K."/>
            <person name="Arakawa K."/>
        </authorList>
    </citation>
    <scope>NUCLEOTIDE SEQUENCE [LARGE SCALE GENOMIC DNA]</scope>
</reference>
<keyword evidence="2" id="KW-1185">Reference proteome</keyword>
<dbReference type="AlphaFoldDB" id="A0A4C1XQT3"/>